<gene>
    <name evidence="2" type="ORF">MAM_08426</name>
</gene>
<dbReference type="OrthoDB" id="10531185at2759"/>
<evidence type="ECO:0000313" key="2">
    <source>
        <dbReference type="EMBL" id="KHN93713.1"/>
    </source>
</evidence>
<dbReference type="AlphaFoldDB" id="A0A0B2WIN5"/>
<dbReference type="EMBL" id="AZHE01000060">
    <property type="protein sequence ID" value="KHN93713.1"/>
    <property type="molecule type" value="Genomic_DNA"/>
</dbReference>
<evidence type="ECO:0000313" key="3">
    <source>
        <dbReference type="Proteomes" id="UP000030816"/>
    </source>
</evidence>
<feature type="region of interest" description="Disordered" evidence="1">
    <location>
        <begin position="71"/>
        <end position="124"/>
    </location>
</feature>
<sequence>MSVTSSQFSKKYVGFIDEEENEGENYFAVSPPPRQSRRKSSGAVRGQNTVRVQGGIMKPTPSLEKMFASANIGEDDDEEDCTSRPAVSRGHYTASSLPVAPLDTQNRGNSQRRKKASKVGFGDE</sequence>
<organism evidence="2 3">
    <name type="scientific">Metarhizium album (strain ARSEF 1941)</name>
    <dbReference type="NCBI Taxonomy" id="1081103"/>
    <lineage>
        <taxon>Eukaryota</taxon>
        <taxon>Fungi</taxon>
        <taxon>Dikarya</taxon>
        <taxon>Ascomycota</taxon>
        <taxon>Pezizomycotina</taxon>
        <taxon>Sordariomycetes</taxon>
        <taxon>Hypocreomycetidae</taxon>
        <taxon>Hypocreales</taxon>
        <taxon>Clavicipitaceae</taxon>
        <taxon>Metarhizium</taxon>
    </lineage>
</organism>
<proteinExistence type="predicted"/>
<feature type="region of interest" description="Disordered" evidence="1">
    <location>
        <begin position="21"/>
        <end position="49"/>
    </location>
</feature>
<protein>
    <submittedName>
        <fullName evidence="2">Uncharacterized protein</fullName>
    </submittedName>
</protein>
<accession>A0A0B2WIN5</accession>
<keyword evidence="3" id="KW-1185">Reference proteome</keyword>
<name>A0A0B2WIN5_METAS</name>
<dbReference type="Proteomes" id="UP000030816">
    <property type="component" value="Unassembled WGS sequence"/>
</dbReference>
<dbReference type="HOGENOM" id="CLU_2004436_0_0_1"/>
<dbReference type="GeneID" id="63742881"/>
<dbReference type="RefSeq" id="XP_040674779.1">
    <property type="nucleotide sequence ID" value="XM_040827224.1"/>
</dbReference>
<comment type="caution">
    <text evidence="2">The sequence shown here is derived from an EMBL/GenBank/DDBJ whole genome shotgun (WGS) entry which is preliminary data.</text>
</comment>
<reference evidence="2 3" key="1">
    <citation type="journal article" date="2014" name="Proc. Natl. Acad. Sci. U.S.A.">
        <title>Trajectory and genomic determinants of fungal-pathogen speciation and host adaptation.</title>
        <authorList>
            <person name="Hu X."/>
            <person name="Xiao G."/>
            <person name="Zheng P."/>
            <person name="Shang Y."/>
            <person name="Su Y."/>
            <person name="Zhang X."/>
            <person name="Liu X."/>
            <person name="Zhan S."/>
            <person name="St Leger R.J."/>
            <person name="Wang C."/>
        </authorList>
    </citation>
    <scope>NUCLEOTIDE SEQUENCE [LARGE SCALE GENOMIC DNA]</scope>
    <source>
        <strain evidence="2 3">ARSEF 1941</strain>
    </source>
</reference>
<evidence type="ECO:0000256" key="1">
    <source>
        <dbReference type="SAM" id="MobiDB-lite"/>
    </source>
</evidence>